<dbReference type="SUPFAM" id="SSF52540">
    <property type="entry name" value="P-loop containing nucleoside triphosphate hydrolases"/>
    <property type="match status" value="1"/>
</dbReference>
<accession>A0A3M6UFP7</accession>
<protein>
    <submittedName>
        <fullName evidence="1">Uncharacterized protein</fullName>
    </submittedName>
</protein>
<dbReference type="InterPro" id="IPR027417">
    <property type="entry name" value="P-loop_NTPase"/>
</dbReference>
<evidence type="ECO:0000313" key="2">
    <source>
        <dbReference type="Proteomes" id="UP000275408"/>
    </source>
</evidence>
<sequence>MSCVEQGFTFKSPLSILVVGPSNCGKTTFLKRLFLENEDLLVTPPRRIIYCYGSWQPTFDILKRKGVTFHKGSTYLVGILIDLPNNMILIANRKMVAGIKRFPGKKTMTEKIVKKIMQGKIKLDVCAKCPKMMNHFYVTLPSNDGSIKYYRQNTNHSWKNRLLHRINLGGDWEVGLASLPCESLLQDYLQTLTADDVLLRTVRKDVQDKRLVTVHDLIEALFDMERDYFVIALDNTFYINLTNKHLQFNVSLDEESETCALTAKNIKTSTLSLDTVAAFVQVMLREDLCLLFQWIQNGPPASDGTPTIQNGNNLTLEKNHQGRQDGVRKHSLNLYDLSYSLNFKAVVFYLYEATWKFLNTRTCTYKKDDKPRSLYVYSSLCNPIMVGDQTTILLRQVPYQLLLTGMYSYDAPIIQYVKLRNPHIEEIETEISETDTNQLVQFSQGATILTVHFRKAERHVQ</sequence>
<keyword evidence="2" id="KW-1185">Reference proteome</keyword>
<dbReference type="Proteomes" id="UP000275408">
    <property type="component" value="Unassembled WGS sequence"/>
</dbReference>
<reference evidence="1 2" key="1">
    <citation type="journal article" date="2018" name="Sci. Rep.">
        <title>Comparative analysis of the Pocillopora damicornis genome highlights role of immune system in coral evolution.</title>
        <authorList>
            <person name="Cunning R."/>
            <person name="Bay R.A."/>
            <person name="Gillette P."/>
            <person name="Baker A.C."/>
            <person name="Traylor-Knowles N."/>
        </authorList>
    </citation>
    <scope>NUCLEOTIDE SEQUENCE [LARGE SCALE GENOMIC DNA]</scope>
    <source>
        <strain evidence="1">RSMAS</strain>
        <tissue evidence="1">Whole animal</tissue>
    </source>
</reference>
<gene>
    <name evidence="1" type="ORF">pdam_00019909</name>
</gene>
<name>A0A3M6UFP7_POCDA</name>
<dbReference type="EMBL" id="RCHS01001639">
    <property type="protein sequence ID" value="RMX52436.1"/>
    <property type="molecule type" value="Genomic_DNA"/>
</dbReference>
<organism evidence="1 2">
    <name type="scientific">Pocillopora damicornis</name>
    <name type="common">Cauliflower coral</name>
    <name type="synonym">Millepora damicornis</name>
    <dbReference type="NCBI Taxonomy" id="46731"/>
    <lineage>
        <taxon>Eukaryota</taxon>
        <taxon>Metazoa</taxon>
        <taxon>Cnidaria</taxon>
        <taxon>Anthozoa</taxon>
        <taxon>Hexacorallia</taxon>
        <taxon>Scleractinia</taxon>
        <taxon>Astrocoeniina</taxon>
        <taxon>Pocilloporidae</taxon>
        <taxon>Pocillopora</taxon>
    </lineage>
</organism>
<evidence type="ECO:0000313" key="1">
    <source>
        <dbReference type="EMBL" id="RMX52436.1"/>
    </source>
</evidence>
<proteinExistence type="predicted"/>
<comment type="caution">
    <text evidence="1">The sequence shown here is derived from an EMBL/GenBank/DDBJ whole genome shotgun (WGS) entry which is preliminary data.</text>
</comment>
<dbReference type="AlphaFoldDB" id="A0A3M6UFP7"/>